<dbReference type="InterPro" id="IPR001128">
    <property type="entry name" value="Cyt_P450"/>
</dbReference>
<keyword evidence="7 8" id="KW-0503">Monooxygenase</keyword>
<evidence type="ECO:0000256" key="4">
    <source>
        <dbReference type="ARBA" id="ARBA00022723"/>
    </source>
</evidence>
<evidence type="ECO:0000256" key="9">
    <source>
        <dbReference type="SAM" id="Phobius"/>
    </source>
</evidence>
<evidence type="ECO:0000256" key="3">
    <source>
        <dbReference type="ARBA" id="ARBA00022617"/>
    </source>
</evidence>
<comment type="similarity">
    <text evidence="2 8">Belongs to the cytochrome P450 family.</text>
</comment>
<evidence type="ECO:0000256" key="6">
    <source>
        <dbReference type="ARBA" id="ARBA00023004"/>
    </source>
</evidence>
<evidence type="ECO:0000256" key="7">
    <source>
        <dbReference type="ARBA" id="ARBA00023033"/>
    </source>
</evidence>
<keyword evidence="4 8" id="KW-0479">Metal-binding</keyword>
<sequence>MITSMEGWTGVGALGSLVFMVVIMVYYFYPTWKVRHIPVPPYTWFLGHIPLLTKHQALCWTMLAKDYGPMYRFHVGRQPMVMVTDAELCRQVGLKLFKQVPNRSNPAMIEGSSVLKKALFFSRDEQWSGMKSILQPLFHSDKMNNYTPIMTQIVDELLERLRSVKEGEDVNISRLFQRLTLDVIGEVAFGIKFGLVLETPGPDEWLVQTTVKSIDALRMDAGAGVPLSTIVGTFFPILQKPFRSLLRMIPGTPEWVADGSDHALKLRLRQIQQEREELMRRNGSVSRVDSLSLLLNSSKLNKQNGKLLTQDYIGALTYELTLVGSETSSVTLSMLTYLLALHPECERKMLAEIDAFGPRDLPITTEDLETKFPYVDMVIKETMRKHTTTPVVAREASEDIELGGYHLPKGTWVWLVLEALQMNPKDFPEPEEFRPERFDENCDEAKTRHPYAFLPFGVGPRSCLGKRFAAQEVKLTVVRLYQNFTFTLSPLTKVPLETQFGIVVRPKHGVCVRVHPRWTRL</sequence>
<dbReference type="Pfam" id="PF00067">
    <property type="entry name" value="p450"/>
    <property type="match status" value="1"/>
</dbReference>
<proteinExistence type="evidence at transcript level"/>
<protein>
    <submittedName>
        <fullName evidence="10">Cytochrome P450 CYP711A</fullName>
    </submittedName>
</protein>
<keyword evidence="9" id="KW-1133">Transmembrane helix</keyword>
<gene>
    <name evidence="10" type="primary">MpaMAX1</name>
</gene>
<keyword evidence="9" id="KW-0812">Transmembrane</keyword>
<dbReference type="PANTHER" id="PTHR24301:SF2">
    <property type="entry name" value="THROMBOXANE-A SYNTHASE"/>
    <property type="match status" value="1"/>
</dbReference>
<evidence type="ECO:0000256" key="1">
    <source>
        <dbReference type="ARBA" id="ARBA00001971"/>
    </source>
</evidence>
<feature type="transmembrane region" description="Helical" evidence="9">
    <location>
        <begin position="7"/>
        <end position="29"/>
    </location>
</feature>
<keyword evidence="9" id="KW-0472">Membrane</keyword>
<keyword evidence="5 8" id="KW-0560">Oxidoreductase</keyword>
<evidence type="ECO:0000256" key="5">
    <source>
        <dbReference type="ARBA" id="ARBA00023002"/>
    </source>
</evidence>
<dbReference type="EMBL" id="LC553047">
    <property type="protein sequence ID" value="BCG55903.1"/>
    <property type="molecule type" value="mRNA"/>
</dbReference>
<dbReference type="PANTHER" id="PTHR24301">
    <property type="entry name" value="THROMBOXANE-A SYNTHASE"/>
    <property type="match status" value="1"/>
</dbReference>
<evidence type="ECO:0000256" key="2">
    <source>
        <dbReference type="ARBA" id="ARBA00010617"/>
    </source>
</evidence>
<keyword evidence="3 8" id="KW-0349">Heme</keyword>
<dbReference type="InterPro" id="IPR017972">
    <property type="entry name" value="Cyt_P450_CS"/>
</dbReference>
<dbReference type="GO" id="GO:0004497">
    <property type="term" value="F:monooxygenase activity"/>
    <property type="evidence" value="ECO:0007669"/>
    <property type="project" value="UniProtKB-KW"/>
</dbReference>
<comment type="cofactor">
    <cofactor evidence="1">
        <name>heme</name>
        <dbReference type="ChEBI" id="CHEBI:30413"/>
    </cofactor>
</comment>
<accession>A0A8D4XJ04</accession>
<dbReference type="GO" id="GO:0020037">
    <property type="term" value="F:heme binding"/>
    <property type="evidence" value="ECO:0007669"/>
    <property type="project" value="InterPro"/>
</dbReference>
<dbReference type="GO" id="GO:0016705">
    <property type="term" value="F:oxidoreductase activity, acting on paired donors, with incorporation or reduction of molecular oxygen"/>
    <property type="evidence" value="ECO:0007669"/>
    <property type="project" value="InterPro"/>
</dbReference>
<dbReference type="PROSITE" id="PS00086">
    <property type="entry name" value="CYTOCHROME_P450"/>
    <property type="match status" value="1"/>
</dbReference>
<evidence type="ECO:0000313" key="10">
    <source>
        <dbReference type="EMBL" id="BCG55903.1"/>
    </source>
</evidence>
<reference evidence="10" key="1">
    <citation type="submission" date="2020-06" db="EMBL/GenBank/DDBJ databases">
        <title>MAX1 in liverwort.</title>
        <authorList>
            <person name="Nomura T."/>
            <person name="Shimazaki S."/>
            <person name="Kyozuka J."/>
        </authorList>
    </citation>
    <scope>NUCLEOTIDE SEQUENCE</scope>
    <source>
        <tissue evidence="10">Thallus</tissue>
    </source>
</reference>
<name>A0A8D4XJ04_MARPA</name>
<evidence type="ECO:0000256" key="8">
    <source>
        <dbReference type="RuleBase" id="RU000461"/>
    </source>
</evidence>
<dbReference type="FunFam" id="1.10.630.10:FF:000182">
    <property type="entry name" value="Cytochrome P450 3A4"/>
    <property type="match status" value="1"/>
</dbReference>
<keyword evidence="6 8" id="KW-0408">Iron</keyword>
<organism evidence="10">
    <name type="scientific">Marchantia paleacea subsp. diptera</name>
    <dbReference type="NCBI Taxonomy" id="93925"/>
    <lineage>
        <taxon>Eukaryota</taxon>
        <taxon>Viridiplantae</taxon>
        <taxon>Streptophyta</taxon>
        <taxon>Embryophyta</taxon>
        <taxon>Marchantiophyta</taxon>
        <taxon>Marchantiopsida</taxon>
        <taxon>Marchantiidae</taxon>
        <taxon>Marchantiales</taxon>
        <taxon>Marchantiaceae</taxon>
        <taxon>Marchantia</taxon>
    </lineage>
</organism>
<dbReference type="GO" id="GO:0005506">
    <property type="term" value="F:iron ion binding"/>
    <property type="evidence" value="ECO:0007669"/>
    <property type="project" value="InterPro"/>
</dbReference>
<dbReference type="AlphaFoldDB" id="A0A8D4XJ04"/>